<gene>
    <name evidence="2" type="ORF">WB403_30455</name>
</gene>
<sequence>MTTAPAILEPFGPDFLTPAQEACPHCPCCSEALCRKGRASVLECAGCTHADLRATVSRCPCSAATTEGTAAWRAGMVTATLQAAELPLPDPLEAVLRALDSGETDVHDPHGFLHALRLRQFVQTRPDFQALTVTSLGRAYLAARDGQRTTVRARVDSVDPEENTARVLLDVCRPDQAVTVLADQLVHATSLEPYELPGLELDVTANADAERAQDIVLTGIRSRPTPMPEPWRAETDQAPDTDQAPEGETDSAD</sequence>
<organism evidence="2 3">
    <name type="scientific">Streptomyces brasiliscabiei</name>
    <dbReference type="NCBI Taxonomy" id="2736302"/>
    <lineage>
        <taxon>Bacteria</taxon>
        <taxon>Bacillati</taxon>
        <taxon>Actinomycetota</taxon>
        <taxon>Actinomycetes</taxon>
        <taxon>Kitasatosporales</taxon>
        <taxon>Streptomycetaceae</taxon>
        <taxon>Streptomyces</taxon>
    </lineage>
</organism>
<name>A0ABU8GJV7_9ACTN</name>
<comment type="caution">
    <text evidence="2">The sequence shown here is derived from an EMBL/GenBank/DDBJ whole genome shotgun (WGS) entry which is preliminary data.</text>
</comment>
<reference evidence="2 3" key="1">
    <citation type="submission" date="2024-03" db="EMBL/GenBank/DDBJ databases">
        <title>First Report of Pectobacterium brasiliscabiei causing potato scab in china.</title>
        <authorList>
            <person name="Handique U."/>
        </authorList>
    </citation>
    <scope>NUCLEOTIDE SEQUENCE [LARGE SCALE GENOMIC DNA]</scope>
    <source>
        <strain evidence="2 3">ZRIMU1503</strain>
    </source>
</reference>
<dbReference type="RefSeq" id="WP_336558665.1">
    <property type="nucleotide sequence ID" value="NZ_JBBAYL010000024.1"/>
</dbReference>
<dbReference type="Proteomes" id="UP001365781">
    <property type="component" value="Unassembled WGS sequence"/>
</dbReference>
<accession>A0ABU8GJV7</accession>
<keyword evidence="3" id="KW-1185">Reference proteome</keyword>
<evidence type="ECO:0000313" key="3">
    <source>
        <dbReference type="Proteomes" id="UP001365781"/>
    </source>
</evidence>
<dbReference type="EMBL" id="JBBAYM010000023">
    <property type="protein sequence ID" value="MEI5613477.1"/>
    <property type="molecule type" value="Genomic_DNA"/>
</dbReference>
<proteinExistence type="predicted"/>
<feature type="compositionally biased region" description="Acidic residues" evidence="1">
    <location>
        <begin position="237"/>
        <end position="253"/>
    </location>
</feature>
<protein>
    <submittedName>
        <fullName evidence="2">Uncharacterized protein</fullName>
    </submittedName>
</protein>
<evidence type="ECO:0000256" key="1">
    <source>
        <dbReference type="SAM" id="MobiDB-lite"/>
    </source>
</evidence>
<feature type="region of interest" description="Disordered" evidence="1">
    <location>
        <begin position="218"/>
        <end position="253"/>
    </location>
</feature>
<evidence type="ECO:0000313" key="2">
    <source>
        <dbReference type="EMBL" id="MEI5613477.1"/>
    </source>
</evidence>